<feature type="transmembrane region" description="Helical" evidence="1">
    <location>
        <begin position="124"/>
        <end position="143"/>
    </location>
</feature>
<dbReference type="Pfam" id="PF09980">
    <property type="entry name" value="DUF2214"/>
    <property type="match status" value="1"/>
</dbReference>
<protein>
    <submittedName>
        <fullName evidence="3">Uncharacterized protein</fullName>
    </submittedName>
</protein>
<keyword evidence="1" id="KW-0812">Transmembrane</keyword>
<reference evidence="3" key="1">
    <citation type="submission" date="2021-01" db="EMBL/GenBank/DDBJ databases">
        <authorList>
            <person name="Corre E."/>
            <person name="Pelletier E."/>
            <person name="Niang G."/>
            <person name="Scheremetjew M."/>
            <person name="Finn R."/>
            <person name="Kale V."/>
            <person name="Holt S."/>
            <person name="Cochrane G."/>
            <person name="Meng A."/>
            <person name="Brown T."/>
            <person name="Cohen L."/>
        </authorList>
    </citation>
    <scope>NUCLEOTIDE SEQUENCE</scope>
    <source>
        <strain evidence="3">CCMP2084</strain>
    </source>
</reference>
<feature type="signal peptide" evidence="2">
    <location>
        <begin position="1"/>
        <end position="20"/>
    </location>
</feature>
<keyword evidence="1" id="KW-1133">Transmembrane helix</keyword>
<organism evidence="3">
    <name type="scientific">Attheya septentrionalis</name>
    <dbReference type="NCBI Taxonomy" id="420275"/>
    <lineage>
        <taxon>Eukaryota</taxon>
        <taxon>Sar</taxon>
        <taxon>Stramenopiles</taxon>
        <taxon>Ochrophyta</taxon>
        <taxon>Bacillariophyta</taxon>
        <taxon>Coscinodiscophyceae</taxon>
        <taxon>Chaetocerotophycidae</taxon>
        <taxon>Chaetocerotales</taxon>
        <taxon>Attheyaceae</taxon>
        <taxon>Attheya</taxon>
    </lineage>
</organism>
<dbReference type="AlphaFoldDB" id="A0A7S2UMI6"/>
<feature type="transmembrane region" description="Helical" evidence="1">
    <location>
        <begin position="241"/>
        <end position="262"/>
    </location>
</feature>
<feature type="chain" id="PRO_5030672057" evidence="2">
    <location>
        <begin position="21"/>
        <end position="314"/>
    </location>
</feature>
<sequence length="314" mass="33700">MVRLSSVAAFIFVSVGRSSSAWSPSSNPLHVLRSVPARHQSARSARLESFRVASIHSSHDEEAAPASYLPDGIILSDDVHQMNDKKSNNDVWNAAALVGAAALFSASPANAASSDAVPSALVAYGHYFSLLAIMGCITAERCTVKPNMSIDEEKLLGYADIGYGLFGTLLFVSGYYRAVDYGKGWDFYSHEPIFWLKMAGLGILTGLSLFPTITIIKRTVAIQQGKDLEPMSEKLANRMKSILNAEISAIIVIPITATLMSRGVGYVNDFPTEIVGPVGCGLVTAAAVAKYVSEALSWSEDELSETTLNLTDEK</sequence>
<dbReference type="InterPro" id="IPR018706">
    <property type="entry name" value="DUF2214_membrane"/>
</dbReference>
<evidence type="ECO:0000313" key="3">
    <source>
        <dbReference type="EMBL" id="CAD9824463.1"/>
    </source>
</evidence>
<name>A0A7S2UMI6_9STRA</name>
<accession>A0A7S2UMI6</accession>
<evidence type="ECO:0000256" key="2">
    <source>
        <dbReference type="SAM" id="SignalP"/>
    </source>
</evidence>
<dbReference type="EMBL" id="HBHQ01024183">
    <property type="protein sequence ID" value="CAD9824463.1"/>
    <property type="molecule type" value="Transcribed_RNA"/>
</dbReference>
<evidence type="ECO:0000256" key="1">
    <source>
        <dbReference type="SAM" id="Phobius"/>
    </source>
</evidence>
<feature type="transmembrane region" description="Helical" evidence="1">
    <location>
        <begin position="196"/>
        <end position="216"/>
    </location>
</feature>
<keyword evidence="2" id="KW-0732">Signal</keyword>
<proteinExistence type="predicted"/>
<gene>
    <name evidence="3" type="ORF">ASEP1449_LOCUS16297</name>
</gene>
<keyword evidence="1" id="KW-0472">Membrane</keyword>
<feature type="transmembrane region" description="Helical" evidence="1">
    <location>
        <begin position="155"/>
        <end position="176"/>
    </location>
</feature>